<dbReference type="Pfam" id="PF00534">
    <property type="entry name" value="Glycos_transf_1"/>
    <property type="match status" value="1"/>
</dbReference>
<comment type="caution">
    <text evidence="3">The sequence shown here is derived from an EMBL/GenBank/DDBJ whole genome shotgun (WGS) entry which is preliminary data.</text>
</comment>
<feature type="domain" description="Glycosyl transferase family 1" evidence="2">
    <location>
        <begin position="178"/>
        <end position="285"/>
    </location>
</feature>
<accession>A0ABQ1L4D9</accession>
<dbReference type="InterPro" id="IPR001296">
    <property type="entry name" value="Glyco_trans_1"/>
</dbReference>
<dbReference type="Gene3D" id="3.40.50.2000">
    <property type="entry name" value="Glycogen Phosphorylase B"/>
    <property type="match status" value="2"/>
</dbReference>
<reference evidence="4" key="1">
    <citation type="journal article" date="2019" name="Int. J. Syst. Evol. Microbiol.">
        <title>The Global Catalogue of Microorganisms (GCM) 10K type strain sequencing project: providing services to taxonomists for standard genome sequencing and annotation.</title>
        <authorList>
            <consortium name="The Broad Institute Genomics Platform"/>
            <consortium name="The Broad Institute Genome Sequencing Center for Infectious Disease"/>
            <person name="Wu L."/>
            <person name="Ma J."/>
        </authorList>
    </citation>
    <scope>NUCLEOTIDE SEQUENCE [LARGE SCALE GENOMIC DNA]</scope>
    <source>
        <strain evidence="4">CGMCC 1.15931</strain>
    </source>
</reference>
<evidence type="ECO:0000256" key="1">
    <source>
        <dbReference type="ARBA" id="ARBA00022679"/>
    </source>
</evidence>
<dbReference type="SUPFAM" id="SSF53756">
    <property type="entry name" value="UDP-Glycosyltransferase/glycogen phosphorylase"/>
    <property type="match status" value="1"/>
</dbReference>
<dbReference type="PANTHER" id="PTHR46401:SF2">
    <property type="entry name" value="GLYCOSYLTRANSFERASE WBBK-RELATED"/>
    <property type="match status" value="1"/>
</dbReference>
<keyword evidence="4" id="KW-1185">Reference proteome</keyword>
<organism evidence="3 4">
    <name type="scientific">Pseudoduganella buxea</name>
    <dbReference type="NCBI Taxonomy" id="1949069"/>
    <lineage>
        <taxon>Bacteria</taxon>
        <taxon>Pseudomonadati</taxon>
        <taxon>Pseudomonadota</taxon>
        <taxon>Betaproteobacteria</taxon>
        <taxon>Burkholderiales</taxon>
        <taxon>Oxalobacteraceae</taxon>
        <taxon>Telluria group</taxon>
        <taxon>Pseudoduganella</taxon>
    </lineage>
</organism>
<keyword evidence="1 3" id="KW-0808">Transferase</keyword>
<dbReference type="CDD" id="cd03801">
    <property type="entry name" value="GT4_PimA-like"/>
    <property type="match status" value="1"/>
</dbReference>
<dbReference type="EMBL" id="BMKG01000022">
    <property type="protein sequence ID" value="GGC17259.1"/>
    <property type="molecule type" value="Genomic_DNA"/>
</dbReference>
<sequence>MTQAPLRIAMLSYPMLYQRTGGLQVQINETIAALRELGADARLAAPERESLADYDIVHVFGAINGNHRIVETGRSLGCGVVLSPLIRPSWTRFTGRRERWLDRIVSRLTGWHLQTSYAQINAGLQLAHKLVALGETERQSITAAFGIAERRVTVIENGVTQRFFDATPEAFRTRFGIEGPFVLNVAAVNPHKNQLALARALQGSGTPLVLIGECLSEHRDYLAEVSAAADVRYLGRLPYDDPALPSAYAAATVFALPSESEVMPLSVMEALAAGTPAVMTDAHSMALPDAAAVVQEHAPHDVARLRRLLTAALAQPAPPARCRQAVAHLRWSVVAEQLMAVYHEVLAESGAGRNRPVVLPRRGAA</sequence>
<evidence type="ECO:0000259" key="2">
    <source>
        <dbReference type="Pfam" id="PF00534"/>
    </source>
</evidence>
<name>A0ABQ1L4D9_9BURK</name>
<evidence type="ECO:0000313" key="4">
    <source>
        <dbReference type="Proteomes" id="UP000622638"/>
    </source>
</evidence>
<proteinExistence type="predicted"/>
<gene>
    <name evidence="3" type="ORF">GCM10011572_43210</name>
</gene>
<dbReference type="Proteomes" id="UP000622638">
    <property type="component" value="Unassembled WGS sequence"/>
</dbReference>
<dbReference type="PANTHER" id="PTHR46401">
    <property type="entry name" value="GLYCOSYLTRANSFERASE WBBK-RELATED"/>
    <property type="match status" value="1"/>
</dbReference>
<dbReference type="GO" id="GO:0016740">
    <property type="term" value="F:transferase activity"/>
    <property type="evidence" value="ECO:0007669"/>
    <property type="project" value="UniProtKB-KW"/>
</dbReference>
<protein>
    <submittedName>
        <fullName evidence="3">Glycosyl transferase</fullName>
    </submittedName>
</protein>
<dbReference type="RefSeq" id="WP_211517395.1">
    <property type="nucleotide sequence ID" value="NZ_BMKG01000022.1"/>
</dbReference>
<evidence type="ECO:0000313" key="3">
    <source>
        <dbReference type="EMBL" id="GGC17259.1"/>
    </source>
</evidence>